<organism evidence="2 3">
    <name type="scientific">Schizothecium vesticola</name>
    <dbReference type="NCBI Taxonomy" id="314040"/>
    <lineage>
        <taxon>Eukaryota</taxon>
        <taxon>Fungi</taxon>
        <taxon>Dikarya</taxon>
        <taxon>Ascomycota</taxon>
        <taxon>Pezizomycotina</taxon>
        <taxon>Sordariomycetes</taxon>
        <taxon>Sordariomycetidae</taxon>
        <taxon>Sordariales</taxon>
        <taxon>Schizotheciaceae</taxon>
        <taxon>Schizothecium</taxon>
    </lineage>
</organism>
<dbReference type="Proteomes" id="UP001172155">
    <property type="component" value="Unassembled WGS sequence"/>
</dbReference>
<keyword evidence="3" id="KW-1185">Reference proteome</keyword>
<comment type="caution">
    <text evidence="2">The sequence shown here is derived from an EMBL/GenBank/DDBJ whole genome shotgun (WGS) entry which is preliminary data.</text>
</comment>
<gene>
    <name evidence="2" type="ORF">B0T18DRAFT_397852</name>
</gene>
<name>A0AA40FA16_9PEZI</name>
<accession>A0AA40FA16</accession>
<feature type="compositionally biased region" description="Pro residues" evidence="1">
    <location>
        <begin position="43"/>
        <end position="54"/>
    </location>
</feature>
<proteinExistence type="predicted"/>
<dbReference type="EMBL" id="JAUKUD010000001">
    <property type="protein sequence ID" value="KAK0753805.1"/>
    <property type="molecule type" value="Genomic_DNA"/>
</dbReference>
<evidence type="ECO:0000256" key="1">
    <source>
        <dbReference type="SAM" id="MobiDB-lite"/>
    </source>
</evidence>
<dbReference type="AlphaFoldDB" id="A0AA40FA16"/>
<evidence type="ECO:0000313" key="2">
    <source>
        <dbReference type="EMBL" id="KAK0753805.1"/>
    </source>
</evidence>
<evidence type="ECO:0000313" key="3">
    <source>
        <dbReference type="Proteomes" id="UP001172155"/>
    </source>
</evidence>
<protein>
    <submittedName>
        <fullName evidence="2">Uncharacterized protein</fullName>
    </submittedName>
</protein>
<reference evidence="2" key="1">
    <citation type="submission" date="2023-06" db="EMBL/GenBank/DDBJ databases">
        <title>Genome-scale phylogeny and comparative genomics of the fungal order Sordariales.</title>
        <authorList>
            <consortium name="Lawrence Berkeley National Laboratory"/>
            <person name="Hensen N."/>
            <person name="Bonometti L."/>
            <person name="Westerberg I."/>
            <person name="Brannstrom I.O."/>
            <person name="Guillou S."/>
            <person name="Cros-Aarteil S."/>
            <person name="Calhoun S."/>
            <person name="Haridas S."/>
            <person name="Kuo A."/>
            <person name="Mondo S."/>
            <person name="Pangilinan J."/>
            <person name="Riley R."/>
            <person name="LaButti K."/>
            <person name="Andreopoulos B."/>
            <person name="Lipzen A."/>
            <person name="Chen C."/>
            <person name="Yanf M."/>
            <person name="Daum C."/>
            <person name="Ng V."/>
            <person name="Clum A."/>
            <person name="Steindorff A."/>
            <person name="Ohm R."/>
            <person name="Martin F."/>
            <person name="Silar P."/>
            <person name="Natvig D."/>
            <person name="Lalanne C."/>
            <person name="Gautier V."/>
            <person name="Ament-velasquez S.L."/>
            <person name="Kruys A."/>
            <person name="Hutchinson M.I."/>
            <person name="Powell A.J."/>
            <person name="Barry K."/>
            <person name="Miller A.N."/>
            <person name="Grigoriev I.V."/>
            <person name="Debuchy R."/>
            <person name="Gladieux P."/>
            <person name="Thoren M.H."/>
            <person name="Johannesson H."/>
        </authorList>
    </citation>
    <scope>NUCLEOTIDE SEQUENCE</scope>
    <source>
        <strain evidence="2">SMH3187-1</strain>
    </source>
</reference>
<feature type="region of interest" description="Disordered" evidence="1">
    <location>
        <begin position="23"/>
        <end position="57"/>
    </location>
</feature>
<sequence length="79" mass="8445">MNNRAAQARAERRRRGCDRLLFVGGLDPTSDQMTGHDDDAPPCKLPDPTLPGPGPQARRACAHMGTVISSRFGCSVVIA</sequence>